<dbReference type="InterPro" id="IPR050993">
    <property type="entry name" value="Isochorismatase_domain"/>
</dbReference>
<dbReference type="PANTHER" id="PTHR14119:SF3">
    <property type="entry name" value="ISOCHORISMATASE DOMAIN-CONTAINING PROTEIN 2"/>
    <property type="match status" value="1"/>
</dbReference>
<organism evidence="1">
    <name type="scientific">Oppiella nova</name>
    <dbReference type="NCBI Taxonomy" id="334625"/>
    <lineage>
        <taxon>Eukaryota</taxon>
        <taxon>Metazoa</taxon>
        <taxon>Ecdysozoa</taxon>
        <taxon>Arthropoda</taxon>
        <taxon>Chelicerata</taxon>
        <taxon>Arachnida</taxon>
        <taxon>Acari</taxon>
        <taxon>Acariformes</taxon>
        <taxon>Sarcoptiformes</taxon>
        <taxon>Oribatida</taxon>
        <taxon>Brachypylina</taxon>
        <taxon>Oppioidea</taxon>
        <taxon>Oppiidae</taxon>
        <taxon>Oppiella</taxon>
    </lineage>
</organism>
<proteinExistence type="predicted"/>
<keyword evidence="2" id="KW-1185">Reference proteome</keyword>
<dbReference type="AlphaFoldDB" id="A0A7R9QUG3"/>
<dbReference type="Proteomes" id="UP000728032">
    <property type="component" value="Unassembled WGS sequence"/>
</dbReference>
<evidence type="ECO:0000313" key="1">
    <source>
        <dbReference type="EMBL" id="CAD7658166.1"/>
    </source>
</evidence>
<dbReference type="EMBL" id="OC929243">
    <property type="protein sequence ID" value="CAD7658166.1"/>
    <property type="molecule type" value="Genomic_DNA"/>
</dbReference>
<dbReference type="SUPFAM" id="SSF52499">
    <property type="entry name" value="Isochorismatase-like hydrolases"/>
    <property type="match status" value="1"/>
</dbReference>
<evidence type="ECO:0008006" key="3">
    <source>
        <dbReference type="Google" id="ProtNLM"/>
    </source>
</evidence>
<name>A0A7R9QUG3_9ACAR</name>
<dbReference type="PANTHER" id="PTHR14119">
    <property type="entry name" value="HYDROLASE"/>
    <property type="match status" value="1"/>
</dbReference>
<sequence length="132" mass="14661">MSGCARVGQLVSKQSALFLCDIQEKFRQGIQYFPAIVEVSHRVLRASKILNIKVMIDSHVYTMPVVVTEQYPKGTAPLHLVPHLPHGLNGQTSRCAANECNGITRGHPLAAKRHLMVSCETLSWMRWLIGGN</sequence>
<dbReference type="OrthoDB" id="269496at2759"/>
<evidence type="ECO:0000313" key="2">
    <source>
        <dbReference type="Proteomes" id="UP000728032"/>
    </source>
</evidence>
<gene>
    <name evidence="1" type="ORF">ONB1V03_LOCUS14790</name>
</gene>
<dbReference type="Gene3D" id="3.40.50.850">
    <property type="entry name" value="Isochorismatase-like"/>
    <property type="match status" value="1"/>
</dbReference>
<dbReference type="InterPro" id="IPR036380">
    <property type="entry name" value="Isochorismatase-like_sf"/>
</dbReference>
<protein>
    <recommendedName>
        <fullName evidence="3">Isochorismatase-like domain-containing protein</fullName>
    </recommendedName>
</protein>
<dbReference type="EMBL" id="CAJPVJ010014418">
    <property type="protein sequence ID" value="CAG2175352.1"/>
    <property type="molecule type" value="Genomic_DNA"/>
</dbReference>
<accession>A0A7R9QUG3</accession>
<reference evidence="1" key="1">
    <citation type="submission" date="2020-11" db="EMBL/GenBank/DDBJ databases">
        <authorList>
            <person name="Tran Van P."/>
        </authorList>
    </citation>
    <scope>NUCLEOTIDE SEQUENCE</scope>
</reference>